<dbReference type="GeneID" id="78774296"/>
<gene>
    <name evidence="2" type="ORF">GCK72_007102</name>
</gene>
<reference evidence="2 3" key="1">
    <citation type="submission" date="2019-12" db="EMBL/GenBank/DDBJ databases">
        <title>Chromosome-level assembly of the Caenorhabditis remanei genome.</title>
        <authorList>
            <person name="Teterina A.A."/>
            <person name="Willis J.H."/>
            <person name="Phillips P.C."/>
        </authorList>
    </citation>
    <scope>NUCLEOTIDE SEQUENCE [LARGE SCALE GENOMIC DNA]</scope>
    <source>
        <strain evidence="2 3">PX506</strain>
        <tissue evidence="2">Whole organism</tissue>
    </source>
</reference>
<evidence type="ECO:0000313" key="3">
    <source>
        <dbReference type="Proteomes" id="UP000483820"/>
    </source>
</evidence>
<dbReference type="KEGG" id="crq:GCK72_007102"/>
<evidence type="ECO:0000313" key="2">
    <source>
        <dbReference type="EMBL" id="KAF1767143.1"/>
    </source>
</evidence>
<evidence type="ECO:0000256" key="1">
    <source>
        <dbReference type="SAM" id="Phobius"/>
    </source>
</evidence>
<dbReference type="EMBL" id="WUAV01000002">
    <property type="protein sequence ID" value="KAF1767143.1"/>
    <property type="molecule type" value="Genomic_DNA"/>
</dbReference>
<name>A0A6A5HL84_CAERE</name>
<dbReference type="CTD" id="78774296"/>
<accession>A0A6A5HL84</accession>
<dbReference type="RefSeq" id="XP_053590174.1">
    <property type="nucleotide sequence ID" value="XM_053725980.1"/>
</dbReference>
<comment type="caution">
    <text evidence="2">The sequence shown here is derived from an EMBL/GenBank/DDBJ whole genome shotgun (WGS) entry which is preliminary data.</text>
</comment>
<protein>
    <submittedName>
        <fullName evidence="2">Uncharacterized protein</fullName>
    </submittedName>
</protein>
<keyword evidence="1" id="KW-0812">Transmembrane</keyword>
<feature type="transmembrane region" description="Helical" evidence="1">
    <location>
        <begin position="49"/>
        <end position="71"/>
    </location>
</feature>
<dbReference type="Proteomes" id="UP000483820">
    <property type="component" value="Chromosome II"/>
</dbReference>
<keyword evidence="1" id="KW-0472">Membrane</keyword>
<keyword evidence="1" id="KW-1133">Transmembrane helix</keyword>
<proteinExistence type="predicted"/>
<dbReference type="AlphaFoldDB" id="A0A6A5HL84"/>
<sequence>MPRYNPLASNSVPQKPWICFGLLLLASFAGISFEVNDETEKDAWTRLGILYKSLGIAMLPCLLAGAMMELWTNLKFVNNGLSCIRKVPFSLLSASICYAISFLFPQAESPLLHYWLVNFSYAFVYGELFQSDVHTEHETKRYLDAMRNVVIDDEADLEQQDEGDQEESTQGMRGVSYHASTDTLLLVA</sequence>
<organism evidence="2 3">
    <name type="scientific">Caenorhabditis remanei</name>
    <name type="common">Caenorhabditis vulgaris</name>
    <dbReference type="NCBI Taxonomy" id="31234"/>
    <lineage>
        <taxon>Eukaryota</taxon>
        <taxon>Metazoa</taxon>
        <taxon>Ecdysozoa</taxon>
        <taxon>Nematoda</taxon>
        <taxon>Chromadorea</taxon>
        <taxon>Rhabditida</taxon>
        <taxon>Rhabditina</taxon>
        <taxon>Rhabditomorpha</taxon>
        <taxon>Rhabditoidea</taxon>
        <taxon>Rhabditidae</taxon>
        <taxon>Peloderinae</taxon>
        <taxon>Caenorhabditis</taxon>
    </lineage>
</organism>